<comment type="caution">
    <text evidence="1">The sequence shown here is derived from an EMBL/GenBank/DDBJ whole genome shotgun (WGS) entry which is preliminary data.</text>
</comment>
<name>A0A2P6QLP3_ROSCH</name>
<protein>
    <submittedName>
        <fullName evidence="1">Uncharacterized protein</fullName>
    </submittedName>
</protein>
<evidence type="ECO:0000313" key="1">
    <source>
        <dbReference type="EMBL" id="PRQ35100.1"/>
    </source>
</evidence>
<sequence>MVWGSMPDWKQSGLWKDEWFCRWRCPTTWRGWVEAFLGGLWRRLWLFDARVVMNGTAIVDQVLVQPKPRSILVLWASRIQGLVVVHCRRCSGGVEEMHSRRH</sequence>
<dbReference type="EMBL" id="PDCK01000043">
    <property type="protein sequence ID" value="PRQ35100.1"/>
    <property type="molecule type" value="Genomic_DNA"/>
</dbReference>
<evidence type="ECO:0000313" key="2">
    <source>
        <dbReference type="Proteomes" id="UP000238479"/>
    </source>
</evidence>
<proteinExistence type="predicted"/>
<dbReference type="Proteomes" id="UP000238479">
    <property type="component" value="Chromosome 5"/>
</dbReference>
<reference evidence="1 2" key="1">
    <citation type="journal article" date="2018" name="Nat. Genet.">
        <title>The Rosa genome provides new insights in the design of modern roses.</title>
        <authorList>
            <person name="Bendahmane M."/>
        </authorList>
    </citation>
    <scope>NUCLEOTIDE SEQUENCE [LARGE SCALE GENOMIC DNA]</scope>
    <source>
        <strain evidence="2">cv. Old Blush</strain>
    </source>
</reference>
<keyword evidence="2" id="KW-1185">Reference proteome</keyword>
<organism evidence="1 2">
    <name type="scientific">Rosa chinensis</name>
    <name type="common">China rose</name>
    <dbReference type="NCBI Taxonomy" id="74649"/>
    <lineage>
        <taxon>Eukaryota</taxon>
        <taxon>Viridiplantae</taxon>
        <taxon>Streptophyta</taxon>
        <taxon>Embryophyta</taxon>
        <taxon>Tracheophyta</taxon>
        <taxon>Spermatophyta</taxon>
        <taxon>Magnoliopsida</taxon>
        <taxon>eudicotyledons</taxon>
        <taxon>Gunneridae</taxon>
        <taxon>Pentapetalae</taxon>
        <taxon>rosids</taxon>
        <taxon>fabids</taxon>
        <taxon>Rosales</taxon>
        <taxon>Rosaceae</taxon>
        <taxon>Rosoideae</taxon>
        <taxon>Rosoideae incertae sedis</taxon>
        <taxon>Rosa</taxon>
    </lineage>
</organism>
<accession>A0A2P6QLP3</accession>
<dbReference type="AlphaFoldDB" id="A0A2P6QLP3"/>
<dbReference type="Gramene" id="PRQ35100">
    <property type="protein sequence ID" value="PRQ35100"/>
    <property type="gene ID" value="RchiOBHm_Chr5g0076321"/>
</dbReference>
<gene>
    <name evidence="1" type="ORF">RchiOBHm_Chr5g0076321</name>
</gene>